<accession>A0A381RNP8</accession>
<feature type="transmembrane region" description="Helical" evidence="1">
    <location>
        <begin position="135"/>
        <end position="155"/>
    </location>
</feature>
<dbReference type="InterPro" id="IPR042095">
    <property type="entry name" value="SUMF_sf"/>
</dbReference>
<dbReference type="EMBL" id="UINC01002098">
    <property type="protein sequence ID" value="SUZ92884.1"/>
    <property type="molecule type" value="Genomic_DNA"/>
</dbReference>
<dbReference type="Pfam" id="PF03781">
    <property type="entry name" value="FGE-sulfatase"/>
    <property type="match status" value="1"/>
</dbReference>
<dbReference type="InterPro" id="IPR051043">
    <property type="entry name" value="Sulfatase_Mod_Factor_Kinase"/>
</dbReference>
<gene>
    <name evidence="4" type="ORF">METZ01_LOCUS45738</name>
</gene>
<protein>
    <recommendedName>
        <fullName evidence="5">PEGA domain-containing protein</fullName>
    </recommendedName>
</protein>
<proteinExistence type="predicted"/>
<keyword evidence="1" id="KW-0812">Transmembrane</keyword>
<evidence type="ECO:0000259" key="3">
    <source>
        <dbReference type="Pfam" id="PF08308"/>
    </source>
</evidence>
<sequence length="816" mass="91301">MQGTDMSQISIYEGEDYRSFESSDLPIKIGTDLNADIRILGPLSIGVVLLLDSLDGRPFIQVVNEKIEVLINGQLLSGNHRINNGDRIDVADKSIAFELSSDNTLTLTVTSNEDSLQPTQFQKKTAGTTIFGSRIFKYSAVALILGLTYFLFYLFTSKAVEINTMPADAKVSVSGGFFPHLKISGRFLLRPGEYRADYSRSGYFPNSLDIEINDESSQVIDIKLKKLPGIITFTTRPDVDYELYLEGKRSTPSICEDVEISLEECRQNWLALGAILAAGTRDVELRFEKYFPIKEQLVINGMGEEQEFIFDLEPAWADVQIDTKPSGAEIFIDSKNVGLTPLDLDLIEGQHVLGIKKNGYKDFSTEIAVKARENIVLEPFNLNRLDSKLSVVSYPKGASVNIDSVYRGMTPVEIDLEPLVAHTVSVSKPGYKTMDQIIELKTVETLRSMAKDSEVINLDLQPIFGTILIQGTQDAEVIQGEKSLGNIPLKVNLIAKEQILTIKKDGLLTQDINVKPTPGFDQTLKIKLLTPEEAVLAAMPQSIKTSQGHQMRLISTGQFIVGTPRRTQGRQSNETERLVEITRPFYVGTREITNNEFRKFKPKHTSGAETYRELSNGLHPTVMVTWEDAVGFCNWLSKRESLDPAYRLVDGLHQLIQPMTNGYRLLTEVEWEWVARYNGGGGAQKYPWGASMPPIEDSGNFADESAESLMTNVLTDYWDGYPISSPVAKFEPNKLGLYDLGGNVSEWVNDYYAVVNRDLDQLDKDPYGPDDGTVRVIRGSSWRHSTITALRYAYRDYGTQGRLDVGFRIARYTDNE</sequence>
<dbReference type="Pfam" id="PF08308">
    <property type="entry name" value="PEGA"/>
    <property type="match status" value="2"/>
</dbReference>
<keyword evidence="1" id="KW-1133">Transmembrane helix</keyword>
<dbReference type="InterPro" id="IPR016187">
    <property type="entry name" value="CTDL_fold"/>
</dbReference>
<dbReference type="InterPro" id="IPR013229">
    <property type="entry name" value="PEGA"/>
</dbReference>
<dbReference type="PANTHER" id="PTHR23150:SF19">
    <property type="entry name" value="FORMYLGLYCINE-GENERATING ENZYME"/>
    <property type="match status" value="1"/>
</dbReference>
<dbReference type="InterPro" id="IPR005532">
    <property type="entry name" value="SUMF_dom"/>
</dbReference>
<evidence type="ECO:0000256" key="1">
    <source>
        <dbReference type="SAM" id="Phobius"/>
    </source>
</evidence>
<feature type="domain" description="PEGA" evidence="3">
    <location>
        <begin position="388"/>
        <end position="447"/>
    </location>
</feature>
<evidence type="ECO:0000313" key="4">
    <source>
        <dbReference type="EMBL" id="SUZ92884.1"/>
    </source>
</evidence>
<feature type="domain" description="Sulfatase-modifying factor enzyme-like" evidence="2">
    <location>
        <begin position="550"/>
        <end position="811"/>
    </location>
</feature>
<dbReference type="PANTHER" id="PTHR23150">
    <property type="entry name" value="SULFATASE MODIFYING FACTOR 1, 2"/>
    <property type="match status" value="1"/>
</dbReference>
<keyword evidence="1" id="KW-0472">Membrane</keyword>
<feature type="domain" description="PEGA" evidence="3">
    <location>
        <begin position="316"/>
        <end position="375"/>
    </location>
</feature>
<evidence type="ECO:0008006" key="5">
    <source>
        <dbReference type="Google" id="ProtNLM"/>
    </source>
</evidence>
<dbReference type="AlphaFoldDB" id="A0A381RNP8"/>
<name>A0A381RNP8_9ZZZZ</name>
<dbReference type="Gene3D" id="3.90.1580.10">
    <property type="entry name" value="paralog of FGE (formylglycine-generating enzyme)"/>
    <property type="match status" value="1"/>
</dbReference>
<evidence type="ECO:0000259" key="2">
    <source>
        <dbReference type="Pfam" id="PF03781"/>
    </source>
</evidence>
<dbReference type="GO" id="GO:0120147">
    <property type="term" value="F:formylglycine-generating oxidase activity"/>
    <property type="evidence" value="ECO:0007669"/>
    <property type="project" value="TreeGrafter"/>
</dbReference>
<dbReference type="SUPFAM" id="SSF56436">
    <property type="entry name" value="C-type lectin-like"/>
    <property type="match status" value="1"/>
</dbReference>
<organism evidence="4">
    <name type="scientific">marine metagenome</name>
    <dbReference type="NCBI Taxonomy" id="408172"/>
    <lineage>
        <taxon>unclassified sequences</taxon>
        <taxon>metagenomes</taxon>
        <taxon>ecological metagenomes</taxon>
    </lineage>
</organism>
<reference evidence="4" key="1">
    <citation type="submission" date="2018-05" db="EMBL/GenBank/DDBJ databases">
        <authorList>
            <person name="Lanie J.A."/>
            <person name="Ng W.-L."/>
            <person name="Kazmierczak K.M."/>
            <person name="Andrzejewski T.M."/>
            <person name="Davidsen T.M."/>
            <person name="Wayne K.J."/>
            <person name="Tettelin H."/>
            <person name="Glass J.I."/>
            <person name="Rusch D."/>
            <person name="Podicherti R."/>
            <person name="Tsui H.-C.T."/>
            <person name="Winkler M.E."/>
        </authorList>
    </citation>
    <scope>NUCLEOTIDE SEQUENCE</scope>
</reference>